<keyword evidence="1" id="KW-0472">Membrane</keyword>
<keyword evidence="3" id="KW-1185">Reference proteome</keyword>
<sequence>MNINLQKKTMDKEKLTRIDFWKKLSRLKITSRKIRLMPALACLQLAILFFMKVF</sequence>
<dbReference type="EMBL" id="ACVR01000032">
    <property type="protein sequence ID" value="EET82688.1"/>
    <property type="molecule type" value="Genomic_DNA"/>
</dbReference>
<name>A0ABM9YNU9_ACIRA</name>
<gene>
    <name evidence="2" type="ORF">ACIRA0001_2742</name>
</gene>
<evidence type="ECO:0000313" key="3">
    <source>
        <dbReference type="Proteomes" id="UP000018419"/>
    </source>
</evidence>
<keyword evidence="1" id="KW-1133">Transmembrane helix</keyword>
<evidence type="ECO:0000256" key="1">
    <source>
        <dbReference type="SAM" id="Phobius"/>
    </source>
</evidence>
<proteinExistence type="predicted"/>
<evidence type="ECO:0000313" key="2">
    <source>
        <dbReference type="EMBL" id="EET82688.1"/>
    </source>
</evidence>
<reference evidence="2 3" key="1">
    <citation type="submission" date="2009-07" db="EMBL/GenBank/DDBJ databases">
        <authorList>
            <person name="Madupu R."/>
            <person name="Durkin A.S."/>
            <person name="Torralba M."/>
            <person name="Methe B."/>
            <person name="Sutton G.G."/>
            <person name="Strausberg R.L."/>
            <person name="Nelson K.E."/>
        </authorList>
    </citation>
    <scope>NUCLEOTIDE SEQUENCE [LARGE SCALE GENOMIC DNA]</scope>
    <source>
        <strain evidence="2 3">SK82</strain>
    </source>
</reference>
<feature type="transmembrane region" description="Helical" evidence="1">
    <location>
        <begin position="34"/>
        <end position="51"/>
    </location>
</feature>
<protein>
    <submittedName>
        <fullName evidence="2">Uncharacterized protein</fullName>
    </submittedName>
</protein>
<dbReference type="Proteomes" id="UP000018419">
    <property type="component" value="Unassembled WGS sequence"/>
</dbReference>
<organism evidence="2 3">
    <name type="scientific">Acinetobacter radioresistens SK82</name>
    <dbReference type="NCBI Taxonomy" id="596318"/>
    <lineage>
        <taxon>Bacteria</taxon>
        <taxon>Pseudomonadati</taxon>
        <taxon>Pseudomonadota</taxon>
        <taxon>Gammaproteobacteria</taxon>
        <taxon>Moraxellales</taxon>
        <taxon>Moraxellaceae</taxon>
        <taxon>Acinetobacter</taxon>
    </lineage>
</organism>
<comment type="caution">
    <text evidence="2">The sequence shown here is derived from an EMBL/GenBank/DDBJ whole genome shotgun (WGS) entry which is preliminary data.</text>
</comment>
<accession>A0ABM9YNU9</accession>
<keyword evidence="1" id="KW-0812">Transmembrane</keyword>